<protein>
    <submittedName>
        <fullName evidence="2">Uncharacterized protein</fullName>
    </submittedName>
</protein>
<evidence type="ECO:0000313" key="3">
    <source>
        <dbReference type="Proteomes" id="UP000775547"/>
    </source>
</evidence>
<keyword evidence="3" id="KW-1185">Reference proteome</keyword>
<name>A0A9P7G3Z4_9AGAR</name>
<reference evidence="2" key="2">
    <citation type="submission" date="2021-10" db="EMBL/GenBank/DDBJ databases">
        <title>Phylogenomics reveals ancestral predisposition of the termite-cultivated fungus Termitomyces towards a domesticated lifestyle.</title>
        <authorList>
            <person name="Auxier B."/>
            <person name="Grum-Grzhimaylo A."/>
            <person name="Cardenas M.E."/>
            <person name="Lodge J.D."/>
            <person name="Laessoe T."/>
            <person name="Pedersen O."/>
            <person name="Smith M.E."/>
            <person name="Kuyper T.W."/>
            <person name="Franco-Molano E.A."/>
            <person name="Baroni T.J."/>
            <person name="Aanen D.K."/>
        </authorList>
    </citation>
    <scope>NUCLEOTIDE SEQUENCE</scope>
    <source>
        <strain evidence="2">AP01</strain>
        <tissue evidence="2">Mycelium</tissue>
    </source>
</reference>
<proteinExistence type="predicted"/>
<feature type="region of interest" description="Disordered" evidence="1">
    <location>
        <begin position="1"/>
        <end position="36"/>
    </location>
</feature>
<gene>
    <name evidence="2" type="ORF">DXG03_002841</name>
</gene>
<dbReference type="Proteomes" id="UP000775547">
    <property type="component" value="Unassembled WGS sequence"/>
</dbReference>
<evidence type="ECO:0000256" key="1">
    <source>
        <dbReference type="SAM" id="MobiDB-lite"/>
    </source>
</evidence>
<organism evidence="2 3">
    <name type="scientific">Asterophora parasitica</name>
    <dbReference type="NCBI Taxonomy" id="117018"/>
    <lineage>
        <taxon>Eukaryota</taxon>
        <taxon>Fungi</taxon>
        <taxon>Dikarya</taxon>
        <taxon>Basidiomycota</taxon>
        <taxon>Agaricomycotina</taxon>
        <taxon>Agaricomycetes</taxon>
        <taxon>Agaricomycetidae</taxon>
        <taxon>Agaricales</taxon>
        <taxon>Tricholomatineae</taxon>
        <taxon>Lyophyllaceae</taxon>
        <taxon>Asterophora</taxon>
    </lineage>
</organism>
<comment type="caution">
    <text evidence="2">The sequence shown here is derived from an EMBL/GenBank/DDBJ whole genome shotgun (WGS) entry which is preliminary data.</text>
</comment>
<sequence length="163" mass="17650">MSAVHHRPSNSGSVKKGSPSPPLDAAATTQLRPGRERVIHIAPVTLPAAKASSTPQLFSQETRIALRSRVRGPARPRVPHGEVSMMPAIIVRPASEHFSIGAWPSPTHSEASTTEEADPVTLSPDWQPRLAHLKEAKTGISVRKPLRERTNNFKAPWRGTSAT</sequence>
<evidence type="ECO:0000313" key="2">
    <source>
        <dbReference type="EMBL" id="KAG5642409.1"/>
    </source>
</evidence>
<accession>A0A9P7G3Z4</accession>
<feature type="region of interest" description="Disordered" evidence="1">
    <location>
        <begin position="101"/>
        <end position="163"/>
    </location>
</feature>
<feature type="non-terminal residue" evidence="2">
    <location>
        <position position="163"/>
    </location>
</feature>
<dbReference type="AlphaFoldDB" id="A0A9P7G3Z4"/>
<dbReference type="EMBL" id="JABCKV010000188">
    <property type="protein sequence ID" value="KAG5642409.1"/>
    <property type="molecule type" value="Genomic_DNA"/>
</dbReference>
<feature type="compositionally biased region" description="Low complexity" evidence="1">
    <location>
        <begin position="9"/>
        <end position="18"/>
    </location>
</feature>
<reference evidence="2" key="1">
    <citation type="submission" date="2020-07" db="EMBL/GenBank/DDBJ databases">
        <authorList>
            <person name="Nieuwenhuis M."/>
            <person name="Van De Peppel L.J.J."/>
        </authorList>
    </citation>
    <scope>NUCLEOTIDE SEQUENCE</scope>
    <source>
        <strain evidence="2">AP01</strain>
        <tissue evidence="2">Mycelium</tissue>
    </source>
</reference>